<keyword evidence="1" id="KW-0472">Membrane</keyword>
<evidence type="ECO:0000313" key="3">
    <source>
        <dbReference type="Proteomes" id="UP001205748"/>
    </source>
</evidence>
<evidence type="ECO:0000313" key="2">
    <source>
        <dbReference type="EMBL" id="MCR1898617.1"/>
    </source>
</evidence>
<dbReference type="AlphaFoldDB" id="A0AAE3HDT7"/>
<sequence length="118" mass="14000">MRKRLLIIFVVIITFLAYGIYWAFFDINRLEKGELISQVHSPDETYTIKAYLINGGATTSYAIRGELNFNKYRKKPKNIYWSYREENAVIVWVDDDTVIINGIQLNVPNEKFDFRRKK</sequence>
<dbReference type="EMBL" id="JANKAS010000004">
    <property type="protein sequence ID" value="MCR1898617.1"/>
    <property type="molecule type" value="Genomic_DNA"/>
</dbReference>
<evidence type="ECO:0000256" key="1">
    <source>
        <dbReference type="SAM" id="Phobius"/>
    </source>
</evidence>
<accession>A0AAE3HDT7</accession>
<keyword evidence="3" id="KW-1185">Reference proteome</keyword>
<dbReference type="RefSeq" id="WP_257530134.1">
    <property type="nucleotide sequence ID" value="NZ_JANKAS010000004.1"/>
</dbReference>
<keyword evidence="1" id="KW-0812">Transmembrane</keyword>
<keyword evidence="1" id="KW-1133">Transmembrane helix</keyword>
<dbReference type="Pfam" id="PF17428">
    <property type="entry name" value="DUF5412"/>
    <property type="match status" value="1"/>
</dbReference>
<name>A0AAE3HDT7_9FIRM</name>
<organism evidence="2 3">
    <name type="scientific">Irregularibacter muris</name>
    <dbReference type="NCBI Taxonomy" id="1796619"/>
    <lineage>
        <taxon>Bacteria</taxon>
        <taxon>Bacillati</taxon>
        <taxon>Bacillota</taxon>
        <taxon>Clostridia</taxon>
        <taxon>Eubacteriales</taxon>
        <taxon>Eubacteriaceae</taxon>
        <taxon>Irregularibacter</taxon>
    </lineage>
</organism>
<dbReference type="InterPro" id="IPR035406">
    <property type="entry name" value="DUF5412"/>
</dbReference>
<reference evidence="2" key="1">
    <citation type="submission" date="2022-07" db="EMBL/GenBank/DDBJ databases">
        <title>Enhanced cultured diversity of the mouse gut microbiota enables custom-made synthetic communities.</title>
        <authorList>
            <person name="Afrizal A."/>
        </authorList>
    </citation>
    <scope>NUCLEOTIDE SEQUENCE</scope>
    <source>
        <strain evidence="2">DSM 28593</strain>
    </source>
</reference>
<protein>
    <submittedName>
        <fullName evidence="2">DUF5412 domain-containing protein</fullName>
    </submittedName>
</protein>
<proteinExistence type="predicted"/>
<feature type="transmembrane region" description="Helical" evidence="1">
    <location>
        <begin position="6"/>
        <end position="25"/>
    </location>
</feature>
<dbReference type="Proteomes" id="UP001205748">
    <property type="component" value="Unassembled WGS sequence"/>
</dbReference>
<gene>
    <name evidence="2" type="ORF">NSA47_06380</name>
</gene>
<comment type="caution">
    <text evidence="2">The sequence shown here is derived from an EMBL/GenBank/DDBJ whole genome shotgun (WGS) entry which is preliminary data.</text>
</comment>